<evidence type="ECO:0000256" key="3">
    <source>
        <dbReference type="ARBA" id="ARBA00022553"/>
    </source>
</evidence>
<gene>
    <name evidence="7" type="ORF">ACHAWU_002716</name>
</gene>
<protein>
    <recommendedName>
        <fullName evidence="9">Phosphoglucomutase</fullName>
    </recommendedName>
</protein>
<comment type="cofactor">
    <cofactor evidence="1">
        <name>Mg(2+)</name>
        <dbReference type="ChEBI" id="CHEBI:18420"/>
    </cofactor>
</comment>
<evidence type="ECO:0000313" key="8">
    <source>
        <dbReference type="Proteomes" id="UP001530293"/>
    </source>
</evidence>
<keyword evidence="3" id="KW-0597">Phosphoprotein</keyword>
<dbReference type="InterPro" id="IPR050060">
    <property type="entry name" value="Phosphoglucosamine_mutase"/>
</dbReference>
<dbReference type="InterPro" id="IPR005846">
    <property type="entry name" value="A-D-PHexomutase_a/b/a-III"/>
</dbReference>
<dbReference type="Proteomes" id="UP001530293">
    <property type="component" value="Unassembled WGS sequence"/>
</dbReference>
<comment type="similarity">
    <text evidence="2">Belongs to the phosphohexose mutase family.</text>
</comment>
<dbReference type="AlphaFoldDB" id="A0ABD3MT16"/>
<dbReference type="Gene3D" id="3.40.120.10">
    <property type="entry name" value="Alpha-D-Glucose-1,6-Bisphosphate, subunit A, domain 3"/>
    <property type="match status" value="3"/>
</dbReference>
<evidence type="ECO:0000313" key="7">
    <source>
        <dbReference type="EMBL" id="KAL3766001.1"/>
    </source>
</evidence>
<dbReference type="Pfam" id="PF02880">
    <property type="entry name" value="PGM_PMM_III"/>
    <property type="match status" value="1"/>
</dbReference>
<dbReference type="SUPFAM" id="SSF53738">
    <property type="entry name" value="Phosphoglucomutase, first 3 domains"/>
    <property type="match status" value="3"/>
</dbReference>
<evidence type="ECO:0000256" key="2">
    <source>
        <dbReference type="ARBA" id="ARBA00010231"/>
    </source>
</evidence>
<comment type="caution">
    <text evidence="7">The sequence shown here is derived from an EMBL/GenBank/DDBJ whole genome shotgun (WGS) entry which is preliminary data.</text>
</comment>
<evidence type="ECO:0000259" key="6">
    <source>
        <dbReference type="Pfam" id="PF02880"/>
    </source>
</evidence>
<dbReference type="InterPro" id="IPR005844">
    <property type="entry name" value="A-D-PHexomutase_a/b/a-I"/>
</dbReference>
<evidence type="ECO:0000256" key="1">
    <source>
        <dbReference type="ARBA" id="ARBA00001946"/>
    </source>
</evidence>
<dbReference type="InterPro" id="IPR005845">
    <property type="entry name" value="A-D-PHexomutase_a/b/a-II"/>
</dbReference>
<dbReference type="PANTHER" id="PTHR42946">
    <property type="entry name" value="PHOSPHOHEXOSE MUTASE"/>
    <property type="match status" value="1"/>
</dbReference>
<dbReference type="EMBL" id="JALLBG020000089">
    <property type="protein sequence ID" value="KAL3766001.1"/>
    <property type="molecule type" value="Genomic_DNA"/>
</dbReference>
<organism evidence="7 8">
    <name type="scientific">Discostella pseudostelligera</name>
    <dbReference type="NCBI Taxonomy" id="259834"/>
    <lineage>
        <taxon>Eukaryota</taxon>
        <taxon>Sar</taxon>
        <taxon>Stramenopiles</taxon>
        <taxon>Ochrophyta</taxon>
        <taxon>Bacillariophyta</taxon>
        <taxon>Coscinodiscophyceae</taxon>
        <taxon>Thalassiosirophycidae</taxon>
        <taxon>Stephanodiscales</taxon>
        <taxon>Stephanodiscaceae</taxon>
        <taxon>Discostella</taxon>
    </lineage>
</organism>
<accession>A0ABD3MT16</accession>
<dbReference type="Pfam" id="PF02878">
    <property type="entry name" value="PGM_PMM_I"/>
    <property type="match status" value="1"/>
</dbReference>
<feature type="domain" description="Alpha-D-phosphohexomutase alpha/beta/alpha" evidence="6">
    <location>
        <begin position="486"/>
        <end position="590"/>
    </location>
</feature>
<keyword evidence="8" id="KW-1185">Reference proteome</keyword>
<evidence type="ECO:0000259" key="4">
    <source>
        <dbReference type="Pfam" id="PF02878"/>
    </source>
</evidence>
<dbReference type="Gene3D" id="3.30.310.50">
    <property type="entry name" value="Alpha-D-phosphohexomutase, C-terminal domain"/>
    <property type="match status" value="1"/>
</dbReference>
<feature type="domain" description="Alpha-D-phosphohexomutase alpha/beta/alpha" evidence="5">
    <location>
        <begin position="371"/>
        <end position="465"/>
    </location>
</feature>
<dbReference type="InterPro" id="IPR005841">
    <property type="entry name" value="Alpha-D-phosphohexomutase_SF"/>
</dbReference>
<sequence length="719" mass="76755">MMAAPTINTKPMLSRLTAATAACLLFTLLGKEDGIFLWSASAFVGVSSSPLFALSLRSASPSSSFHHDVRAFLAVGNNNNSIESSASTSATATTTSVSSSSNVKVDFPSSSTQTSSIISDNTPPNLQSILNSLASLKSGSDLRGSFVNHKCSGGTIANVSHLLKQNKKNGNSGSGSDSAALLTPFAAHCFGVAFARWSLQLESSLPPVAAPTVAAADGDEDEDAASLTICVGRDPRVHGERLADSFARGAESEVGVKVVYTGIATTPSMYEFVRADKCDAAVMITASHLPEEKNGLKFFSKNGGLTKHNIDELIVLAQEEAHNVYDLGILPPSSGNAGVLCSERVDYMPYYKETLRHAILREVTSSSLSSMSSTIQSNSKPLSNINIVVNPGNGAGCFFVDLLRDLGANVDGSIHLTPDGTFPTSFGVPNPEKQSMVEETMQACMACNADIGIMFDTDADRAGFILPRHVSADDGRKLDYEPLNKNRLIALLGVIFSVASPGCTIVTDSTTSEGLHSFLEEKLNLCHFRYLRGYANVIGKAKELTESGVANAEVAIETSGHCAMKENGYVDDGTYTAVKIIGLLARRSSTSGSSTLLDMISDLDEMKYVEEFRIRVTDGSSTTTSTIFGQLSQSLIDECSNNCNNDWTLDEDNLEGVRARLASTSGGFFMIRQSLHDPVISVQVEATSKEEARDKVLNPLMELLSKHRDSLDYNSLEVE</sequence>
<dbReference type="InterPro" id="IPR016055">
    <property type="entry name" value="A-D-PHexomutase_a/b/a-I/II/III"/>
</dbReference>
<evidence type="ECO:0000259" key="5">
    <source>
        <dbReference type="Pfam" id="PF02879"/>
    </source>
</evidence>
<feature type="domain" description="Alpha-D-phosphohexomutase alpha/beta/alpha" evidence="4">
    <location>
        <begin position="224"/>
        <end position="314"/>
    </location>
</feature>
<reference evidence="7 8" key="1">
    <citation type="submission" date="2024-10" db="EMBL/GenBank/DDBJ databases">
        <title>Updated reference genomes for cyclostephanoid diatoms.</title>
        <authorList>
            <person name="Roberts W.R."/>
            <person name="Alverson A.J."/>
        </authorList>
    </citation>
    <scope>NUCLEOTIDE SEQUENCE [LARGE SCALE GENOMIC DNA]</scope>
    <source>
        <strain evidence="7 8">AJA232-27</strain>
    </source>
</reference>
<name>A0ABD3MT16_9STRA</name>
<dbReference type="PANTHER" id="PTHR42946:SF1">
    <property type="entry name" value="PHOSPHOGLUCOMUTASE (ALPHA-D-GLUCOSE-1,6-BISPHOSPHATE-DEPENDENT)"/>
    <property type="match status" value="1"/>
</dbReference>
<dbReference type="PRINTS" id="PR00509">
    <property type="entry name" value="PGMPMM"/>
</dbReference>
<proteinExistence type="inferred from homology"/>
<evidence type="ECO:0008006" key="9">
    <source>
        <dbReference type="Google" id="ProtNLM"/>
    </source>
</evidence>
<dbReference type="Pfam" id="PF02879">
    <property type="entry name" value="PGM_PMM_II"/>
    <property type="match status" value="1"/>
</dbReference>